<dbReference type="PROSITE" id="PS51257">
    <property type="entry name" value="PROKAR_LIPOPROTEIN"/>
    <property type="match status" value="1"/>
</dbReference>
<proteinExistence type="predicted"/>
<dbReference type="Proteomes" id="UP000617355">
    <property type="component" value="Unassembled WGS sequence"/>
</dbReference>
<organism evidence="1 2">
    <name type="scientific">Sinisalibacter lacisalsi</name>
    <dbReference type="NCBI Taxonomy" id="1526570"/>
    <lineage>
        <taxon>Bacteria</taxon>
        <taxon>Pseudomonadati</taxon>
        <taxon>Pseudomonadota</taxon>
        <taxon>Alphaproteobacteria</taxon>
        <taxon>Rhodobacterales</taxon>
        <taxon>Roseobacteraceae</taxon>
        <taxon>Sinisalibacter</taxon>
    </lineage>
</organism>
<comment type="caution">
    <text evidence="1">The sequence shown here is derived from an EMBL/GenBank/DDBJ whole genome shotgun (WGS) entry which is preliminary data.</text>
</comment>
<keyword evidence="2" id="KW-1185">Reference proteome</keyword>
<reference evidence="2" key="1">
    <citation type="journal article" date="2019" name="Int. J. Syst. Evol. Microbiol.">
        <title>The Global Catalogue of Microorganisms (GCM) 10K type strain sequencing project: providing services to taxonomists for standard genome sequencing and annotation.</title>
        <authorList>
            <consortium name="The Broad Institute Genomics Platform"/>
            <consortium name="The Broad Institute Genome Sequencing Center for Infectious Disease"/>
            <person name="Wu L."/>
            <person name="Ma J."/>
        </authorList>
    </citation>
    <scope>NUCLEOTIDE SEQUENCE [LARGE SCALE GENOMIC DNA]</scope>
    <source>
        <strain evidence="2">CGMCC 1.12922</strain>
    </source>
</reference>
<gene>
    <name evidence="1" type="ORF">GCM10011358_21230</name>
</gene>
<dbReference type="RefSeq" id="WP_188527629.1">
    <property type="nucleotide sequence ID" value="NZ_BMGI01000003.1"/>
</dbReference>
<name>A0ABQ1QN08_9RHOB</name>
<evidence type="ECO:0000313" key="1">
    <source>
        <dbReference type="EMBL" id="GGD37223.1"/>
    </source>
</evidence>
<dbReference type="EMBL" id="BMGI01000003">
    <property type="protein sequence ID" value="GGD37223.1"/>
    <property type="molecule type" value="Genomic_DNA"/>
</dbReference>
<evidence type="ECO:0000313" key="2">
    <source>
        <dbReference type="Proteomes" id="UP000617355"/>
    </source>
</evidence>
<protein>
    <recommendedName>
        <fullName evidence="3">TPM domain-containing protein</fullName>
    </recommendedName>
</protein>
<sequence>MAGVGLRVALGFTVMLAGCSDGVRGASTQSTARGTPSVQVMSKSFTISGPRGFCIDEAAMRETAAGAFVMLGSCAAISGNNRDAKPRIPAVLTASVAAAETPLDDAGLDRLAAFFATDEGRSTLARSEDAEEVVVLELSRDDNLVLVHARDGARAGDMAGDYWRGVFSLAGQLVTVTVAGFRAAPLDETAGTKLARDFAEAIRRANRAPSERTAVGGGGGLAAFFNRLL</sequence>
<evidence type="ECO:0008006" key="3">
    <source>
        <dbReference type="Google" id="ProtNLM"/>
    </source>
</evidence>
<accession>A0ABQ1QN08</accession>